<dbReference type="RefSeq" id="WP_207563237.1">
    <property type="nucleotide sequence ID" value="NZ_CP046073.1"/>
</dbReference>
<evidence type="ECO:0000313" key="2">
    <source>
        <dbReference type="Proteomes" id="UP000671852"/>
    </source>
</evidence>
<name>A0A975B2T1_9BACT</name>
<gene>
    <name evidence="1" type="ORF">GJV85_13265</name>
</gene>
<dbReference type="KEGG" id="saqt:GJV85_13265"/>
<organism evidence="1 2">
    <name type="scientific">Sulfurimonas aquatica</name>
    <dbReference type="NCBI Taxonomy" id="2672570"/>
    <lineage>
        <taxon>Bacteria</taxon>
        <taxon>Pseudomonadati</taxon>
        <taxon>Campylobacterota</taxon>
        <taxon>Epsilonproteobacteria</taxon>
        <taxon>Campylobacterales</taxon>
        <taxon>Sulfurimonadaceae</taxon>
        <taxon>Sulfurimonas</taxon>
    </lineage>
</organism>
<reference evidence="1" key="1">
    <citation type="submission" date="2019-11" db="EMBL/GenBank/DDBJ databases">
        <authorList>
            <person name="Kojima H."/>
        </authorList>
    </citation>
    <scope>NUCLEOTIDE SEQUENCE</scope>
    <source>
        <strain evidence="1">H1576</strain>
        <plasmid evidence="1">pSULFM1</plasmid>
    </source>
</reference>
<geneLocation type="plasmid" evidence="1 2">
    <name>pSULFM1</name>
</geneLocation>
<keyword evidence="2" id="KW-1185">Reference proteome</keyword>
<dbReference type="AlphaFoldDB" id="A0A975B2T1"/>
<reference evidence="1" key="2">
    <citation type="submission" date="2021-04" db="EMBL/GenBank/DDBJ databases">
        <title>Isolation and characterization of a novel species of the genus Sulfurimonas.</title>
        <authorList>
            <person name="Fukui M."/>
        </authorList>
    </citation>
    <scope>NUCLEOTIDE SEQUENCE</scope>
    <source>
        <strain evidence="1">H1576</strain>
        <plasmid evidence="1">pSULFM1</plasmid>
    </source>
</reference>
<accession>A0A975B2T1</accession>
<proteinExistence type="predicted"/>
<dbReference type="Proteomes" id="UP000671852">
    <property type="component" value="Plasmid pSULFM1"/>
</dbReference>
<dbReference type="EMBL" id="CP046073">
    <property type="protein sequence ID" value="QSZ43139.1"/>
    <property type="molecule type" value="Genomic_DNA"/>
</dbReference>
<evidence type="ECO:0000313" key="1">
    <source>
        <dbReference type="EMBL" id="QSZ43139.1"/>
    </source>
</evidence>
<keyword evidence="1" id="KW-0614">Plasmid</keyword>
<protein>
    <submittedName>
        <fullName evidence="1">Uncharacterized protein</fullName>
    </submittedName>
</protein>
<sequence length="116" mass="13532">MNFEEIDESKISSIANEMMDNLMDASTSIDHARHVKDFTDRLKNIVTKEYLTKVCEEYQKEKGLFAERKIIAVLRRPNSAIVIWKQKFTKVGGEYLAEMIIVHQNGKFLVDHTWVI</sequence>